<evidence type="ECO:0000259" key="1">
    <source>
        <dbReference type="Pfam" id="PF24480"/>
    </source>
</evidence>
<evidence type="ECO:0000313" key="3">
    <source>
        <dbReference type="Proteomes" id="UP001190700"/>
    </source>
</evidence>
<dbReference type="GO" id="GO:0008017">
    <property type="term" value="F:microtubule binding"/>
    <property type="evidence" value="ECO:0007669"/>
    <property type="project" value="TreeGrafter"/>
</dbReference>
<dbReference type="Pfam" id="PF24480">
    <property type="entry name" value="TPGS1_C"/>
    <property type="match status" value="1"/>
</dbReference>
<evidence type="ECO:0000313" key="2">
    <source>
        <dbReference type="EMBL" id="KAK3261529.1"/>
    </source>
</evidence>
<dbReference type="Gene3D" id="1.20.890.10">
    <property type="entry name" value="cAMP-dependent protein kinase regulatory subunit, dimerization-anchoring domain"/>
    <property type="match status" value="1"/>
</dbReference>
<reference evidence="2 3" key="1">
    <citation type="journal article" date="2015" name="Genome Biol. Evol.">
        <title>Comparative Genomics of a Bacterivorous Green Alga Reveals Evolutionary Causalities and Consequences of Phago-Mixotrophic Mode of Nutrition.</title>
        <authorList>
            <person name="Burns J.A."/>
            <person name="Paasch A."/>
            <person name="Narechania A."/>
            <person name="Kim E."/>
        </authorList>
    </citation>
    <scope>NUCLEOTIDE SEQUENCE [LARGE SCALE GENOMIC DNA]</scope>
    <source>
        <strain evidence="2 3">PLY_AMNH</strain>
    </source>
</reference>
<dbReference type="AlphaFoldDB" id="A0AAE0KV09"/>
<dbReference type="InterPro" id="IPR039235">
    <property type="entry name" value="TPGS1"/>
</dbReference>
<comment type="caution">
    <text evidence="2">The sequence shown here is derived from an EMBL/GenBank/DDBJ whole genome shotgun (WGS) entry which is preliminary data.</text>
</comment>
<dbReference type="Proteomes" id="UP001190700">
    <property type="component" value="Unassembled WGS sequence"/>
</dbReference>
<dbReference type="EMBL" id="LGRX02016842">
    <property type="protein sequence ID" value="KAK3261529.1"/>
    <property type="molecule type" value="Genomic_DNA"/>
</dbReference>
<proteinExistence type="predicted"/>
<dbReference type="Gene3D" id="1.10.238.10">
    <property type="entry name" value="EF-hand"/>
    <property type="match status" value="1"/>
</dbReference>
<gene>
    <name evidence="2" type="ORF">CYMTET_29566</name>
</gene>
<dbReference type="SUPFAM" id="SSF47473">
    <property type="entry name" value="EF-hand"/>
    <property type="match status" value="1"/>
</dbReference>
<dbReference type="InterPro" id="IPR011992">
    <property type="entry name" value="EF-hand-dom_pair"/>
</dbReference>
<sequence length="184" mass="20906">MENQDTSRLDECGLTSYLKDALTIMLESRPTDPMHFLTEYFHMVANGASPSHRAYRYLRLCPQDRNMFMDNLAAAYTLLDAEGGSVGMTGKEYMMLLRQLCADFPEVIVQILFQVLGKSETETVTFQDFSGGIRACMTYEEFLEEAENLFYDHTDGSSGTLSKQVLKKLIARLARKSLPVDEER</sequence>
<organism evidence="2 3">
    <name type="scientific">Cymbomonas tetramitiformis</name>
    <dbReference type="NCBI Taxonomy" id="36881"/>
    <lineage>
        <taxon>Eukaryota</taxon>
        <taxon>Viridiplantae</taxon>
        <taxon>Chlorophyta</taxon>
        <taxon>Pyramimonadophyceae</taxon>
        <taxon>Pyramimonadales</taxon>
        <taxon>Pyramimonadaceae</taxon>
        <taxon>Cymbomonas</taxon>
    </lineage>
</organism>
<dbReference type="PANTHER" id="PTHR31932:SF2">
    <property type="entry name" value="TUBULIN POLYGLUTAMYLASE COMPLEX SUBUNIT 1"/>
    <property type="match status" value="1"/>
</dbReference>
<dbReference type="PANTHER" id="PTHR31932">
    <property type="entry name" value="TUBULIN POLYGLUTAMYLASE COMPLEX SUBUNIT 1"/>
    <property type="match status" value="1"/>
</dbReference>
<accession>A0AAE0KV09</accession>
<feature type="non-terminal residue" evidence="2">
    <location>
        <position position="184"/>
    </location>
</feature>
<keyword evidence="3" id="KW-1185">Reference proteome</keyword>
<dbReference type="InterPro" id="IPR057632">
    <property type="entry name" value="TPGS1_C"/>
</dbReference>
<protein>
    <recommendedName>
        <fullName evidence="1">Tubulin polyglutamylase complex subunit 1-like C-terminal domain-containing protein</fullName>
    </recommendedName>
</protein>
<feature type="domain" description="Tubulin polyglutamylase complex subunit 1-like C-terminal" evidence="1">
    <location>
        <begin position="52"/>
        <end position="173"/>
    </location>
</feature>
<name>A0AAE0KV09_9CHLO</name>